<proteinExistence type="predicted"/>
<gene>
    <name evidence="2" type="ORF">ROTO_05680</name>
</gene>
<reference evidence="3" key="1">
    <citation type="submission" date="2015-07" db="EMBL/GenBank/DDBJ databases">
        <title>Draft Genome Sequence of Roseovarius tolerans EL-164, a producer of N-Acylated Alanine Methyl Esters (NAMEs).</title>
        <authorList>
            <person name="Voget S."/>
            <person name="Bruns H."/>
            <person name="Wagner-Doebler I."/>
            <person name="Schulz S."/>
            <person name="Daniel R."/>
        </authorList>
    </citation>
    <scope>NUCLEOTIDE SEQUENCE [LARGE SCALE GENOMIC DNA]</scope>
    <source>
        <strain evidence="3">EL-164</strain>
    </source>
</reference>
<dbReference type="Gene3D" id="2.60.120.10">
    <property type="entry name" value="Jelly Rolls"/>
    <property type="match status" value="1"/>
</dbReference>
<dbReference type="Proteomes" id="UP000037046">
    <property type="component" value="Unassembled WGS sequence"/>
</dbReference>
<dbReference type="PANTHER" id="PTHR40943:SF1">
    <property type="entry name" value="CYTOPLASMIC PROTEIN"/>
    <property type="match status" value="1"/>
</dbReference>
<dbReference type="STRING" id="74031.SAMN04488077_11087"/>
<name>A0A0L6CYX5_9RHOB</name>
<dbReference type="OrthoDB" id="9799053at2"/>
<protein>
    <recommendedName>
        <fullName evidence="1">(S)-ureidoglycine aminohydrolase cupin domain-containing protein</fullName>
    </recommendedName>
</protein>
<dbReference type="AlphaFoldDB" id="A0A0L6CYX5"/>
<dbReference type="InterPro" id="IPR008579">
    <property type="entry name" value="UGlyAH_Cupin_dom"/>
</dbReference>
<dbReference type="Pfam" id="PF05899">
    <property type="entry name" value="Cupin_3"/>
    <property type="match status" value="1"/>
</dbReference>
<dbReference type="RefSeq" id="WP_050661506.1">
    <property type="nucleotide sequence ID" value="NZ_CP118494.1"/>
</dbReference>
<dbReference type="SUPFAM" id="SSF51182">
    <property type="entry name" value="RmlC-like cupins"/>
    <property type="match status" value="1"/>
</dbReference>
<dbReference type="InterPro" id="IPR011051">
    <property type="entry name" value="RmlC_Cupin_sf"/>
</dbReference>
<evidence type="ECO:0000259" key="1">
    <source>
        <dbReference type="Pfam" id="PF05899"/>
    </source>
</evidence>
<dbReference type="PANTHER" id="PTHR40943">
    <property type="entry name" value="CYTOPLASMIC PROTEIN-RELATED"/>
    <property type="match status" value="1"/>
</dbReference>
<keyword evidence="3" id="KW-1185">Reference proteome</keyword>
<accession>A0A0L6CYX5</accession>
<organism evidence="2 3">
    <name type="scientific">Roseovarius tolerans</name>
    <dbReference type="NCBI Taxonomy" id="74031"/>
    <lineage>
        <taxon>Bacteria</taxon>
        <taxon>Pseudomonadati</taxon>
        <taxon>Pseudomonadota</taxon>
        <taxon>Alphaproteobacteria</taxon>
        <taxon>Rhodobacterales</taxon>
        <taxon>Roseobacteraceae</taxon>
        <taxon>Roseovarius</taxon>
    </lineage>
</organism>
<sequence length="123" mass="13310">MLKYVPGEDVGLLEHWPFAAPESDYVMVAGDPVCQGRLDAGGPGHDTRAGIWRCTQGAFTCTEQGDEMMVILEGRCQITDHATGEVLRLGPGDCAFVKDGMRVTWAVSETVTKAFMGWKPGGY</sequence>
<evidence type="ECO:0000313" key="3">
    <source>
        <dbReference type="Proteomes" id="UP000037046"/>
    </source>
</evidence>
<feature type="domain" description="(S)-ureidoglycine aminohydrolase cupin" evidence="1">
    <location>
        <begin position="47"/>
        <end position="115"/>
    </location>
</feature>
<dbReference type="EMBL" id="LGVV01000004">
    <property type="protein sequence ID" value="KNX42921.1"/>
    <property type="molecule type" value="Genomic_DNA"/>
</dbReference>
<dbReference type="InterPro" id="IPR014710">
    <property type="entry name" value="RmlC-like_jellyroll"/>
</dbReference>
<evidence type="ECO:0000313" key="2">
    <source>
        <dbReference type="EMBL" id="KNX42921.1"/>
    </source>
</evidence>
<comment type="caution">
    <text evidence="2">The sequence shown here is derived from an EMBL/GenBank/DDBJ whole genome shotgun (WGS) entry which is preliminary data.</text>
</comment>
<dbReference type="PATRIC" id="fig|74031.6.peg.584"/>